<dbReference type="GO" id="GO:0016829">
    <property type="term" value="F:lyase activity"/>
    <property type="evidence" value="ECO:0007669"/>
    <property type="project" value="UniProtKB-KW"/>
</dbReference>
<keyword evidence="2" id="KW-0456">Lyase</keyword>
<organism evidence="4 5">
    <name type="scientific">Hyaloscypha variabilis (strain UAMH 11265 / GT02V1 / F)</name>
    <name type="common">Meliniomyces variabilis</name>
    <dbReference type="NCBI Taxonomy" id="1149755"/>
    <lineage>
        <taxon>Eukaryota</taxon>
        <taxon>Fungi</taxon>
        <taxon>Dikarya</taxon>
        <taxon>Ascomycota</taxon>
        <taxon>Pezizomycotina</taxon>
        <taxon>Leotiomycetes</taxon>
        <taxon>Helotiales</taxon>
        <taxon>Hyaloscyphaceae</taxon>
        <taxon>Hyaloscypha</taxon>
        <taxon>Hyaloscypha variabilis</taxon>
    </lineage>
</organism>
<proteinExistence type="predicted"/>
<dbReference type="SUPFAM" id="SSF48230">
    <property type="entry name" value="Chondroitin AC/alginate lyase"/>
    <property type="match status" value="1"/>
</dbReference>
<dbReference type="Proteomes" id="UP000235786">
    <property type="component" value="Unassembled WGS sequence"/>
</dbReference>
<dbReference type="Gene3D" id="1.50.10.100">
    <property type="entry name" value="Chondroitin AC/alginate lyase"/>
    <property type="match status" value="1"/>
</dbReference>
<keyword evidence="5" id="KW-1185">Reference proteome</keyword>
<gene>
    <name evidence="4" type="ORF">L207DRAFT_601428</name>
</gene>
<evidence type="ECO:0000313" key="4">
    <source>
        <dbReference type="EMBL" id="PMD37029.1"/>
    </source>
</evidence>
<dbReference type="InterPro" id="IPR008929">
    <property type="entry name" value="Chondroitin_lyas"/>
</dbReference>
<dbReference type="InterPro" id="IPR008397">
    <property type="entry name" value="Alginate_lyase_dom"/>
</dbReference>
<dbReference type="OrthoDB" id="63533at2759"/>
<sequence length="418" mass="46526">MASDHVRILRMNAHNFSALITKTVRGQKSKSRSDVQPNTVVLDGSRLLAAKTLLTKDCSQLKTALDRLTCHADNWLSKGPWSVVDKSIIPPSGSKHDYASQAPYWWPSPNSSGLPYVQHDGVRNPSVDKYTDHGNRRDMFQATLTLTLAWYYTSKQAYAVHAGNILRTWFISTDTMMKPNLNHAQCIPGLNSGRYIGIIDFSQGYTSVLDAAAILATGAPGWTKQDAERFHSWNVEFLDWLQNSEFGIKESAAKNNHGTFAIMQKAAIALFVGFEETARHEILTLQARIEDDFLPDGSQPAELSRTRSWHYSTFNLMAYTRAAEIGLKIGVDLWDYKGSRGQSIHAAVEYLIPAARGDATWSYAERDFKAFSAWDIIHAAADRGNVMAKLALGNLQPPPDGDLWALRPAAEQLDIVRS</sequence>
<keyword evidence="1" id="KW-0732">Signal</keyword>
<dbReference type="EMBL" id="KZ613950">
    <property type="protein sequence ID" value="PMD37029.1"/>
    <property type="molecule type" value="Genomic_DNA"/>
</dbReference>
<reference evidence="4 5" key="1">
    <citation type="submission" date="2016-04" db="EMBL/GenBank/DDBJ databases">
        <title>A degradative enzymes factory behind the ericoid mycorrhizal symbiosis.</title>
        <authorList>
            <consortium name="DOE Joint Genome Institute"/>
            <person name="Martino E."/>
            <person name="Morin E."/>
            <person name="Grelet G."/>
            <person name="Kuo A."/>
            <person name="Kohler A."/>
            <person name="Daghino S."/>
            <person name="Barry K."/>
            <person name="Choi C."/>
            <person name="Cichocki N."/>
            <person name="Clum A."/>
            <person name="Copeland A."/>
            <person name="Hainaut M."/>
            <person name="Haridas S."/>
            <person name="Labutti K."/>
            <person name="Lindquist E."/>
            <person name="Lipzen A."/>
            <person name="Khouja H.-R."/>
            <person name="Murat C."/>
            <person name="Ohm R."/>
            <person name="Olson A."/>
            <person name="Spatafora J."/>
            <person name="Veneault-Fourrey C."/>
            <person name="Henrissat B."/>
            <person name="Grigoriev I."/>
            <person name="Martin F."/>
            <person name="Perotto S."/>
        </authorList>
    </citation>
    <scope>NUCLEOTIDE SEQUENCE [LARGE SCALE GENOMIC DNA]</scope>
    <source>
        <strain evidence="4 5">F</strain>
    </source>
</reference>
<dbReference type="STRING" id="1149755.A0A2J6REU3"/>
<dbReference type="GO" id="GO:0042597">
    <property type="term" value="C:periplasmic space"/>
    <property type="evidence" value="ECO:0007669"/>
    <property type="project" value="InterPro"/>
</dbReference>
<name>A0A2J6REU3_HYAVF</name>
<accession>A0A2J6REU3</accession>
<evidence type="ECO:0000313" key="5">
    <source>
        <dbReference type="Proteomes" id="UP000235786"/>
    </source>
</evidence>
<evidence type="ECO:0000256" key="2">
    <source>
        <dbReference type="ARBA" id="ARBA00023239"/>
    </source>
</evidence>
<evidence type="ECO:0000256" key="1">
    <source>
        <dbReference type="ARBA" id="ARBA00022729"/>
    </source>
</evidence>
<dbReference type="Pfam" id="PF05426">
    <property type="entry name" value="Alginate_lyase"/>
    <property type="match status" value="1"/>
</dbReference>
<protein>
    <submittedName>
        <fullName evidence="4">Putative exported protein</fullName>
    </submittedName>
</protein>
<dbReference type="AlphaFoldDB" id="A0A2J6REU3"/>
<evidence type="ECO:0000259" key="3">
    <source>
        <dbReference type="Pfam" id="PF05426"/>
    </source>
</evidence>
<feature type="domain" description="Alginate lyase" evidence="3">
    <location>
        <begin position="83"/>
        <end position="361"/>
    </location>
</feature>